<feature type="compositionally biased region" description="Low complexity" evidence="3">
    <location>
        <begin position="15"/>
        <end position="27"/>
    </location>
</feature>
<name>A0A3D9UYU5_THECX</name>
<keyword evidence="4" id="KW-1133">Transmembrane helix</keyword>
<comment type="caution">
    <text evidence="5">The sequence shown here is derived from an EMBL/GenBank/DDBJ whole genome shotgun (WGS) entry which is preliminary data.</text>
</comment>
<reference evidence="5 6" key="1">
    <citation type="submission" date="2018-08" db="EMBL/GenBank/DDBJ databases">
        <title>Sequencing the genomes of 1000 actinobacteria strains.</title>
        <authorList>
            <person name="Klenk H.-P."/>
        </authorList>
    </citation>
    <scope>NUCLEOTIDE SEQUENCE [LARGE SCALE GENOMIC DNA]</scope>
    <source>
        <strain evidence="5 6">DSM 22891</strain>
    </source>
</reference>
<dbReference type="Pfam" id="PF05949">
    <property type="entry name" value="DUF881"/>
    <property type="match status" value="1"/>
</dbReference>
<feature type="coiled-coil region" evidence="2">
    <location>
        <begin position="118"/>
        <end position="159"/>
    </location>
</feature>
<evidence type="ECO:0000256" key="2">
    <source>
        <dbReference type="SAM" id="Coils"/>
    </source>
</evidence>
<keyword evidence="4" id="KW-0812">Transmembrane</keyword>
<keyword evidence="4" id="KW-0472">Membrane</keyword>
<dbReference type="RefSeq" id="WP_170152453.1">
    <property type="nucleotide sequence ID" value="NZ_QTUC01000001.1"/>
</dbReference>
<accession>A0A3D9UYU5</accession>
<keyword evidence="2" id="KW-0175">Coiled coil</keyword>
<dbReference type="GO" id="GO:0005886">
    <property type="term" value="C:plasma membrane"/>
    <property type="evidence" value="ECO:0007669"/>
    <property type="project" value="TreeGrafter"/>
</dbReference>
<gene>
    <name evidence="5" type="ORF">DFJ64_0076</name>
</gene>
<evidence type="ECO:0000256" key="4">
    <source>
        <dbReference type="SAM" id="Phobius"/>
    </source>
</evidence>
<evidence type="ECO:0000313" key="6">
    <source>
        <dbReference type="Proteomes" id="UP000256485"/>
    </source>
</evidence>
<dbReference type="InterPro" id="IPR010273">
    <property type="entry name" value="DUF881"/>
</dbReference>
<dbReference type="Proteomes" id="UP000256485">
    <property type="component" value="Unassembled WGS sequence"/>
</dbReference>
<protein>
    <submittedName>
        <fullName evidence="5">Uncharacterized protein YlxW (UPF0749 family)</fullName>
    </submittedName>
</protein>
<feature type="region of interest" description="Disordered" evidence="3">
    <location>
        <begin position="1"/>
        <end position="42"/>
    </location>
</feature>
<organism evidence="5 6">
    <name type="scientific">Thermasporomyces composti</name>
    <dbReference type="NCBI Taxonomy" id="696763"/>
    <lineage>
        <taxon>Bacteria</taxon>
        <taxon>Bacillati</taxon>
        <taxon>Actinomycetota</taxon>
        <taxon>Actinomycetes</taxon>
        <taxon>Propionibacteriales</taxon>
        <taxon>Nocardioidaceae</taxon>
        <taxon>Thermasporomyces</taxon>
    </lineage>
</organism>
<keyword evidence="6" id="KW-1185">Reference proteome</keyword>
<sequence length="319" mass="34035">MAEGKGESPTPRLTGEASGPSGEASGAQRQRSTVVRPGMWPGAVGELRRDDSMSLMRELVTHALDDGYVAAAARKGANQGRSRRGLSGTLVVLALLGLLLTVAATQTRQAAPAVAKEKAELLERIKAEAALNDSLRERANALREEVTALQNEVLASTESGQNLSDRLATLDLYAGTSRVEGPGLRITIDDAPVDDVADPSAADGRILDIDLQQVVNGLWWAGAEAIAINGERLTSVTAIRGADRSITVDYRPLARPYVVEAIGDPKTLEARFAESPGGEWLRNLHAVHHIRLETEAVDKLTLPPDSGTKLRYARTEGTQ</sequence>
<dbReference type="AlphaFoldDB" id="A0A3D9UYU5"/>
<evidence type="ECO:0000313" key="5">
    <source>
        <dbReference type="EMBL" id="REF34712.1"/>
    </source>
</evidence>
<proteinExistence type="inferred from homology"/>
<comment type="similarity">
    <text evidence="1">Belongs to the UPF0749 family.</text>
</comment>
<dbReference type="EMBL" id="QTUC01000001">
    <property type="protein sequence ID" value="REF34712.1"/>
    <property type="molecule type" value="Genomic_DNA"/>
</dbReference>
<evidence type="ECO:0000256" key="3">
    <source>
        <dbReference type="SAM" id="MobiDB-lite"/>
    </source>
</evidence>
<dbReference type="PANTHER" id="PTHR37313">
    <property type="entry name" value="UPF0749 PROTEIN RV1825"/>
    <property type="match status" value="1"/>
</dbReference>
<feature type="transmembrane region" description="Helical" evidence="4">
    <location>
        <begin position="85"/>
        <end position="104"/>
    </location>
</feature>
<dbReference type="PANTHER" id="PTHR37313:SF1">
    <property type="entry name" value="UPF0749 PROTEIN RV1823"/>
    <property type="match status" value="1"/>
</dbReference>
<evidence type="ECO:0000256" key="1">
    <source>
        <dbReference type="ARBA" id="ARBA00009108"/>
    </source>
</evidence>
<dbReference type="Gene3D" id="3.30.70.1880">
    <property type="entry name" value="Protein of unknown function DUF881"/>
    <property type="match status" value="1"/>
</dbReference>